<protein>
    <submittedName>
        <fullName evidence="6">Glycine cleavage system transcriptional activator</fullName>
    </submittedName>
</protein>
<keyword evidence="4" id="KW-0804">Transcription</keyword>
<evidence type="ECO:0000256" key="1">
    <source>
        <dbReference type="ARBA" id="ARBA00009437"/>
    </source>
</evidence>
<dbReference type="PANTHER" id="PTHR30537:SF5">
    <property type="entry name" value="HTH-TYPE TRANSCRIPTIONAL ACTIVATOR TTDR-RELATED"/>
    <property type="match status" value="1"/>
</dbReference>
<gene>
    <name evidence="6" type="primary">gcvA_2</name>
    <name evidence="6" type="ORF">AQS8620_02522</name>
</gene>
<feature type="domain" description="HTH lysR-type" evidence="5">
    <location>
        <begin position="5"/>
        <end position="62"/>
    </location>
</feature>
<dbReference type="RefSeq" id="WP_085837232.1">
    <property type="nucleotide sequence ID" value="NZ_FWFS01000009.1"/>
</dbReference>
<dbReference type="Pfam" id="PF03466">
    <property type="entry name" value="LysR_substrate"/>
    <property type="match status" value="1"/>
</dbReference>
<dbReference type="EMBL" id="FWFS01000009">
    <property type="protein sequence ID" value="SLN57223.1"/>
    <property type="molecule type" value="Genomic_DNA"/>
</dbReference>
<organism evidence="6 7">
    <name type="scientific">Aquimixticola soesokkakensis</name>
    <dbReference type="NCBI Taxonomy" id="1519096"/>
    <lineage>
        <taxon>Bacteria</taxon>
        <taxon>Pseudomonadati</taxon>
        <taxon>Pseudomonadota</taxon>
        <taxon>Alphaproteobacteria</taxon>
        <taxon>Rhodobacterales</taxon>
        <taxon>Paracoccaceae</taxon>
        <taxon>Aquimixticola</taxon>
    </lineage>
</organism>
<dbReference type="SUPFAM" id="SSF53850">
    <property type="entry name" value="Periplasmic binding protein-like II"/>
    <property type="match status" value="1"/>
</dbReference>
<keyword evidence="7" id="KW-1185">Reference proteome</keyword>
<dbReference type="Gene3D" id="3.40.190.10">
    <property type="entry name" value="Periplasmic binding protein-like II"/>
    <property type="match status" value="2"/>
</dbReference>
<dbReference type="GO" id="GO:0003700">
    <property type="term" value="F:DNA-binding transcription factor activity"/>
    <property type="evidence" value="ECO:0007669"/>
    <property type="project" value="InterPro"/>
</dbReference>
<accession>A0A1Y5T700</accession>
<reference evidence="6 7" key="1">
    <citation type="submission" date="2017-03" db="EMBL/GenBank/DDBJ databases">
        <authorList>
            <person name="Afonso C.L."/>
            <person name="Miller P.J."/>
            <person name="Scott M.A."/>
            <person name="Spackman E."/>
            <person name="Goraichik I."/>
            <person name="Dimitrov K.M."/>
            <person name="Suarez D.L."/>
            <person name="Swayne D.E."/>
        </authorList>
    </citation>
    <scope>NUCLEOTIDE SEQUENCE [LARGE SCALE GENOMIC DNA]</scope>
    <source>
        <strain evidence="6 7">CECT 8620</strain>
    </source>
</reference>
<dbReference type="GO" id="GO:0003677">
    <property type="term" value="F:DNA binding"/>
    <property type="evidence" value="ECO:0007669"/>
    <property type="project" value="UniProtKB-KW"/>
</dbReference>
<evidence type="ECO:0000256" key="2">
    <source>
        <dbReference type="ARBA" id="ARBA00023015"/>
    </source>
</evidence>
<comment type="similarity">
    <text evidence="1">Belongs to the LysR transcriptional regulatory family.</text>
</comment>
<dbReference type="InterPro" id="IPR000847">
    <property type="entry name" value="LysR_HTH_N"/>
</dbReference>
<sequence>MRKRVPLNAIRAFEATARMSSVVKAADELCVTPTAVSHQIRLLEDFLQIQLFIRKNSRIELTTDARANVARITQALDLINEAVLCLEKSDEDVRRRLSVSASASVVSLWLMPRLSEFMKTAPEVDLNVRTFLSRKEAESQESDIRICNWQSQLDCQIEPLIEEEIIPVCAPEIAAQYGGNARDILANAPLVHVDRIQDGLDGTYPDWARYLTEYGVSRSDLSHGARFNQAGTAMEAADAGVGVILGRSLLIEKAIARGTLVPVAESYPIRSPYFMLSPWKTDGRETMQRFKDWIVGKVRTNELVHAI</sequence>
<dbReference type="SUPFAM" id="SSF46785">
    <property type="entry name" value="Winged helix' DNA-binding domain"/>
    <property type="match status" value="1"/>
</dbReference>
<dbReference type="InterPro" id="IPR036388">
    <property type="entry name" value="WH-like_DNA-bd_sf"/>
</dbReference>
<dbReference type="InterPro" id="IPR005119">
    <property type="entry name" value="LysR_subst-bd"/>
</dbReference>
<dbReference type="InterPro" id="IPR058163">
    <property type="entry name" value="LysR-type_TF_proteobact-type"/>
</dbReference>
<evidence type="ECO:0000313" key="6">
    <source>
        <dbReference type="EMBL" id="SLN57223.1"/>
    </source>
</evidence>
<evidence type="ECO:0000256" key="4">
    <source>
        <dbReference type="ARBA" id="ARBA00023163"/>
    </source>
</evidence>
<dbReference type="Proteomes" id="UP000193862">
    <property type="component" value="Unassembled WGS sequence"/>
</dbReference>
<dbReference type="InterPro" id="IPR036390">
    <property type="entry name" value="WH_DNA-bd_sf"/>
</dbReference>
<dbReference type="PROSITE" id="PS50931">
    <property type="entry name" value="HTH_LYSR"/>
    <property type="match status" value="1"/>
</dbReference>
<dbReference type="Gene3D" id="1.10.10.10">
    <property type="entry name" value="Winged helix-like DNA-binding domain superfamily/Winged helix DNA-binding domain"/>
    <property type="match status" value="1"/>
</dbReference>
<dbReference type="OrthoDB" id="9813056at2"/>
<keyword evidence="3" id="KW-0238">DNA-binding</keyword>
<keyword evidence="2" id="KW-0805">Transcription regulation</keyword>
<dbReference type="PANTHER" id="PTHR30537">
    <property type="entry name" value="HTH-TYPE TRANSCRIPTIONAL REGULATOR"/>
    <property type="match status" value="1"/>
</dbReference>
<proteinExistence type="inferred from homology"/>
<evidence type="ECO:0000313" key="7">
    <source>
        <dbReference type="Proteomes" id="UP000193862"/>
    </source>
</evidence>
<dbReference type="Pfam" id="PF00126">
    <property type="entry name" value="HTH_1"/>
    <property type="match status" value="1"/>
</dbReference>
<evidence type="ECO:0000259" key="5">
    <source>
        <dbReference type="PROSITE" id="PS50931"/>
    </source>
</evidence>
<dbReference type="AlphaFoldDB" id="A0A1Y5T700"/>
<name>A0A1Y5T700_9RHOB</name>
<evidence type="ECO:0000256" key="3">
    <source>
        <dbReference type="ARBA" id="ARBA00023125"/>
    </source>
</evidence>